<organism evidence="3 4">
    <name type="scientific">Fusarium anthophilum</name>
    <dbReference type="NCBI Taxonomy" id="48485"/>
    <lineage>
        <taxon>Eukaryota</taxon>
        <taxon>Fungi</taxon>
        <taxon>Dikarya</taxon>
        <taxon>Ascomycota</taxon>
        <taxon>Pezizomycotina</taxon>
        <taxon>Sordariomycetes</taxon>
        <taxon>Hypocreomycetidae</taxon>
        <taxon>Hypocreales</taxon>
        <taxon>Nectriaceae</taxon>
        <taxon>Fusarium</taxon>
        <taxon>Fusarium fujikuroi species complex</taxon>
    </lineage>
</organism>
<evidence type="ECO:0000256" key="1">
    <source>
        <dbReference type="SAM" id="MobiDB-lite"/>
    </source>
</evidence>
<proteinExistence type="predicted"/>
<dbReference type="Proteomes" id="UP000573603">
    <property type="component" value="Unassembled WGS sequence"/>
</dbReference>
<sequence length="418" mass="46646">MVQQELSSAFSAITAENGGHPSHLPLKSLDARPQVKPVSDLLPVHEMNARLDLIEVVQTNIAVLRPDRPLNHIQFCYLVGMPLGDLQALAHLPSLLVVDAVHELGKLTAYCNLQADKYFDPSYTGTPSIRSQGSPRTEPDQHRCMVTGLANPQACHIVPFHWNQDQEHVEKTTKLLKTVQTVAFEHRTVNASKTLMEITKDAKSSDMPWNLLCLMPQLYTWWGKAYFGFKYHDATLCKDDPSYSIISLQFVWMPCNVKALATEQVDLAAQRNPLTALGSYLSHRYGQGPLSACTARDCTKCRETLGVKCHDISSNRPIDSGTIVKVRRLTKHRVLFEHVIKLQWSVLCAAAMSGGAQIYDDELLSDSEDYPCGSVPEQQDLEESEEELKEAGENSRQASIEKVESWLQQSESADDMGT</sequence>
<evidence type="ECO:0000259" key="2">
    <source>
        <dbReference type="Pfam" id="PF13391"/>
    </source>
</evidence>
<feature type="region of interest" description="Disordered" evidence="1">
    <location>
        <begin position="368"/>
        <end position="418"/>
    </location>
</feature>
<gene>
    <name evidence="3" type="ORF">FANTH_6525</name>
</gene>
<dbReference type="EMBL" id="JABEVY010000142">
    <property type="protein sequence ID" value="KAF5247268.1"/>
    <property type="molecule type" value="Genomic_DNA"/>
</dbReference>
<dbReference type="InterPro" id="IPR003615">
    <property type="entry name" value="HNH_nuc"/>
</dbReference>
<feature type="compositionally biased region" description="Basic and acidic residues" evidence="1">
    <location>
        <begin position="389"/>
        <end position="404"/>
    </location>
</feature>
<keyword evidence="4" id="KW-1185">Reference proteome</keyword>
<evidence type="ECO:0000313" key="4">
    <source>
        <dbReference type="Proteomes" id="UP000573603"/>
    </source>
</evidence>
<feature type="domain" description="HNH nuclease" evidence="2">
    <location>
        <begin position="144"/>
        <end position="230"/>
    </location>
</feature>
<evidence type="ECO:0000313" key="3">
    <source>
        <dbReference type="EMBL" id="KAF5247268.1"/>
    </source>
</evidence>
<feature type="compositionally biased region" description="Acidic residues" evidence="1">
    <location>
        <begin position="379"/>
        <end position="388"/>
    </location>
</feature>
<dbReference type="Pfam" id="PF13391">
    <property type="entry name" value="HNH_2"/>
    <property type="match status" value="1"/>
</dbReference>
<accession>A0A8H4ZIX3</accession>
<reference evidence="3 4" key="1">
    <citation type="journal article" date="2020" name="BMC Genomics">
        <title>Correction to: Identification and distribution of gene clusters required for synthesis of sphingolipid metabolism inhibitors in diverse species of the filamentous fungus Fusarium.</title>
        <authorList>
            <person name="Kim H.S."/>
            <person name="Lohmar J.M."/>
            <person name="Busman M."/>
            <person name="Brown D.W."/>
            <person name="Naumann T.A."/>
            <person name="Divon H.H."/>
            <person name="Lysoe E."/>
            <person name="Uhlig S."/>
            <person name="Proctor R.H."/>
        </authorList>
    </citation>
    <scope>NUCLEOTIDE SEQUENCE [LARGE SCALE GENOMIC DNA]</scope>
    <source>
        <strain evidence="3 4">NRRL 25214</strain>
    </source>
</reference>
<protein>
    <recommendedName>
        <fullName evidence="2">HNH nuclease domain-containing protein</fullName>
    </recommendedName>
</protein>
<dbReference type="AlphaFoldDB" id="A0A8H4ZIX3"/>
<comment type="caution">
    <text evidence="3">The sequence shown here is derived from an EMBL/GenBank/DDBJ whole genome shotgun (WGS) entry which is preliminary data.</text>
</comment>
<name>A0A8H4ZIX3_9HYPO</name>